<dbReference type="PANTHER" id="PTHR30349">
    <property type="entry name" value="PHAGE INTEGRASE-RELATED"/>
    <property type="match status" value="1"/>
</dbReference>
<evidence type="ECO:0000259" key="7">
    <source>
        <dbReference type="PROSITE" id="PS51898"/>
    </source>
</evidence>
<dbReference type="EMBL" id="AP027742">
    <property type="protein sequence ID" value="BDZ77752.1"/>
    <property type="molecule type" value="Genomic_DNA"/>
</dbReference>
<protein>
    <submittedName>
        <fullName evidence="9">Tyrosine recombinase XerD</fullName>
    </submittedName>
</protein>
<dbReference type="RefSeq" id="WP_316264790.1">
    <property type="nucleotide sequence ID" value="NZ_AP027742.1"/>
</dbReference>
<dbReference type="Pfam" id="PF02899">
    <property type="entry name" value="Phage_int_SAM_1"/>
    <property type="match status" value="1"/>
</dbReference>
<dbReference type="InterPro" id="IPR050090">
    <property type="entry name" value="Tyrosine_recombinase_XerCD"/>
</dbReference>
<dbReference type="InterPro" id="IPR010998">
    <property type="entry name" value="Integrase_recombinase_N"/>
</dbReference>
<evidence type="ECO:0000256" key="1">
    <source>
        <dbReference type="ARBA" id="ARBA00003283"/>
    </source>
</evidence>
<evidence type="ECO:0000313" key="10">
    <source>
        <dbReference type="Proteomes" id="UP001305815"/>
    </source>
</evidence>
<reference evidence="10" key="1">
    <citation type="journal article" date="2023" name="Int. J. Syst. Evol. Microbiol.">
        <title>Claveliimonas bilis gen. nov., sp. nov., deoxycholic acid-producing bacteria isolated from human faeces, and reclassification of Sellimonas monacensis Zenner et al. 2021 as Claveliimonas monacensis comb. nov.</title>
        <authorList>
            <person name="Hisatomi A."/>
            <person name="Kastawa N.W.E.P.G."/>
            <person name="Song I."/>
            <person name="Ohkuma M."/>
            <person name="Fukiya S."/>
            <person name="Sakamoto M."/>
        </authorList>
    </citation>
    <scope>NUCLEOTIDE SEQUENCE [LARGE SCALE GENOMIC DNA]</scope>
    <source>
        <strain evidence="10">12BBH14</strain>
    </source>
</reference>
<keyword evidence="3" id="KW-0229">DNA integration</keyword>
<dbReference type="Gene3D" id="1.10.150.130">
    <property type="match status" value="1"/>
</dbReference>
<evidence type="ECO:0000256" key="2">
    <source>
        <dbReference type="ARBA" id="ARBA00008857"/>
    </source>
</evidence>
<dbReference type="InterPro" id="IPR044068">
    <property type="entry name" value="CB"/>
</dbReference>
<name>A0ABM8I446_9FIRM</name>
<dbReference type="PROSITE" id="PS51900">
    <property type="entry name" value="CB"/>
    <property type="match status" value="1"/>
</dbReference>
<dbReference type="Proteomes" id="UP001305815">
    <property type="component" value="Chromosome"/>
</dbReference>
<comment type="similarity">
    <text evidence="2">Belongs to the 'phage' integrase family.</text>
</comment>
<dbReference type="InterPro" id="IPR011010">
    <property type="entry name" value="DNA_brk_join_enz"/>
</dbReference>
<dbReference type="InterPro" id="IPR002104">
    <property type="entry name" value="Integrase_catalytic"/>
</dbReference>
<dbReference type="SUPFAM" id="SSF56349">
    <property type="entry name" value="DNA breaking-rejoining enzymes"/>
    <property type="match status" value="1"/>
</dbReference>
<keyword evidence="4 6" id="KW-0238">DNA-binding</keyword>
<dbReference type="InterPro" id="IPR013762">
    <property type="entry name" value="Integrase-like_cat_sf"/>
</dbReference>
<evidence type="ECO:0000256" key="6">
    <source>
        <dbReference type="PROSITE-ProRule" id="PRU01248"/>
    </source>
</evidence>
<dbReference type="Pfam" id="PF00589">
    <property type="entry name" value="Phage_integrase"/>
    <property type="match status" value="1"/>
</dbReference>
<dbReference type="PROSITE" id="PS51898">
    <property type="entry name" value="TYR_RECOMBINASE"/>
    <property type="match status" value="1"/>
</dbReference>
<evidence type="ECO:0000313" key="9">
    <source>
        <dbReference type="EMBL" id="BDZ77752.1"/>
    </source>
</evidence>
<evidence type="ECO:0000256" key="3">
    <source>
        <dbReference type="ARBA" id="ARBA00022908"/>
    </source>
</evidence>
<evidence type="ECO:0000256" key="5">
    <source>
        <dbReference type="ARBA" id="ARBA00023172"/>
    </source>
</evidence>
<dbReference type="Gene3D" id="1.10.443.10">
    <property type="entry name" value="Intergrase catalytic core"/>
    <property type="match status" value="1"/>
</dbReference>
<proteinExistence type="inferred from homology"/>
<dbReference type="PANTHER" id="PTHR30349:SF81">
    <property type="entry name" value="TYROSINE RECOMBINASE XERC"/>
    <property type="match status" value="1"/>
</dbReference>
<feature type="domain" description="Core-binding (CB)" evidence="8">
    <location>
        <begin position="1"/>
        <end position="85"/>
    </location>
</feature>
<sequence>MEKIVLEYVEYLKATKGISVNTEMAYRRDLMKLVRYLAGQDIYKADEVTSTNLTSYMLFMEKQQLTNTTISRNVASIKGFFHYLLKKKYITEDVSDCLTSPKVERREPKSATKEDVEKVLSVPSGKTPKLLRDKAMIELLYSTGIMVEELVALRIQDINMEMGYLQCSLSGNENAYPIDKQALKALRTYLKSGREPLLKGRDSDVLFPNISGKKMSRQGFWKILKGYAAKAGIKGTITPSMLRHS</sequence>
<gene>
    <name evidence="9" type="primary">xerD_2</name>
    <name evidence="9" type="ORF">Lac1_19350</name>
</gene>
<feature type="domain" description="Tyr recombinase" evidence="7">
    <location>
        <begin position="106"/>
        <end position="245"/>
    </location>
</feature>
<evidence type="ECO:0000259" key="8">
    <source>
        <dbReference type="PROSITE" id="PS51900"/>
    </source>
</evidence>
<comment type="function">
    <text evidence="1">Site-specific tyrosine recombinase, which acts by catalyzing the cutting and rejoining of the recombining DNA molecules.</text>
</comment>
<dbReference type="InterPro" id="IPR004107">
    <property type="entry name" value="Integrase_SAM-like_N"/>
</dbReference>
<organism evidence="9 10">
    <name type="scientific">Claveliimonas bilis</name>
    <dbReference type="NCBI Taxonomy" id="3028070"/>
    <lineage>
        <taxon>Bacteria</taxon>
        <taxon>Bacillati</taxon>
        <taxon>Bacillota</taxon>
        <taxon>Clostridia</taxon>
        <taxon>Lachnospirales</taxon>
        <taxon>Lachnospiraceae</taxon>
        <taxon>Claveliimonas</taxon>
    </lineage>
</organism>
<keyword evidence="10" id="KW-1185">Reference proteome</keyword>
<keyword evidence="5" id="KW-0233">DNA recombination</keyword>
<evidence type="ECO:0000256" key="4">
    <source>
        <dbReference type="ARBA" id="ARBA00023125"/>
    </source>
</evidence>
<accession>A0ABM8I446</accession>